<dbReference type="Pfam" id="PF20149">
    <property type="entry name" value="DUF6532"/>
    <property type="match status" value="1"/>
</dbReference>
<accession>A0A9P3GGG7</accession>
<reference evidence="2 3" key="1">
    <citation type="submission" date="2021-08" db="EMBL/GenBank/DDBJ databases">
        <title>Draft Genome Sequence of Phanerochaete sordida strain YK-624.</title>
        <authorList>
            <person name="Mori T."/>
            <person name="Dohra H."/>
            <person name="Suzuki T."/>
            <person name="Kawagishi H."/>
            <person name="Hirai H."/>
        </authorList>
    </citation>
    <scope>NUCLEOTIDE SEQUENCE [LARGE SCALE GENOMIC DNA]</scope>
    <source>
        <strain evidence="2 3">YK-624</strain>
    </source>
</reference>
<evidence type="ECO:0000313" key="2">
    <source>
        <dbReference type="EMBL" id="GJE94505.1"/>
    </source>
</evidence>
<evidence type="ECO:0000313" key="3">
    <source>
        <dbReference type="Proteomes" id="UP000703269"/>
    </source>
</evidence>
<name>A0A9P3GGG7_9APHY</name>
<dbReference type="InterPro" id="IPR045341">
    <property type="entry name" value="DUF6532"/>
</dbReference>
<evidence type="ECO:0000259" key="1">
    <source>
        <dbReference type="Pfam" id="PF20149"/>
    </source>
</evidence>
<dbReference type="Proteomes" id="UP000703269">
    <property type="component" value="Unassembled WGS sequence"/>
</dbReference>
<protein>
    <recommendedName>
        <fullName evidence="1">DUF6532 domain-containing protein</fullName>
    </recommendedName>
</protein>
<feature type="domain" description="DUF6532" evidence="1">
    <location>
        <begin position="48"/>
        <end position="269"/>
    </location>
</feature>
<sequence length="319" mass="36689">MPHHGRTLDSLKQWEARFDPITRLVWSTNREVRLTDQAAHIAQLMRAAMNHVAALVAFDCALYLEPDRSRLQREIILDQAIALGSAYTPIVDRLKNDFYYMEVFVKAVEQRNANLRTNMKKYTDSQVVDEFKLVRGECEDHVKALLVKQAYAYPGDILQGTLDGKNPFYRALVIRTLQIHFFTSTAKKPSVSSMFPERFTSSDRYKADELEIPIPMLALTCAMIKLSLDLWRNGRGPTVKEDGKRNRAEMFALTACREEYTKVLELIDDIREGGPRMYHRVMHDVYLSACGSSPIVRDAKRDDDPRNRAVSRVIFDPED</sequence>
<dbReference type="EMBL" id="BPQB01000040">
    <property type="protein sequence ID" value="GJE94505.1"/>
    <property type="molecule type" value="Genomic_DNA"/>
</dbReference>
<organism evidence="2 3">
    <name type="scientific">Phanerochaete sordida</name>
    <dbReference type="NCBI Taxonomy" id="48140"/>
    <lineage>
        <taxon>Eukaryota</taxon>
        <taxon>Fungi</taxon>
        <taxon>Dikarya</taxon>
        <taxon>Basidiomycota</taxon>
        <taxon>Agaricomycotina</taxon>
        <taxon>Agaricomycetes</taxon>
        <taxon>Polyporales</taxon>
        <taxon>Phanerochaetaceae</taxon>
        <taxon>Phanerochaete</taxon>
    </lineage>
</organism>
<proteinExistence type="predicted"/>
<keyword evidence="3" id="KW-1185">Reference proteome</keyword>
<comment type="caution">
    <text evidence="2">The sequence shown here is derived from an EMBL/GenBank/DDBJ whole genome shotgun (WGS) entry which is preliminary data.</text>
</comment>
<gene>
    <name evidence="2" type="ORF">PsYK624_106750</name>
</gene>
<dbReference type="AlphaFoldDB" id="A0A9P3GGG7"/>
<dbReference type="OrthoDB" id="3214739at2759"/>